<dbReference type="Pfam" id="PF04493">
    <property type="entry name" value="Endonuclease_5"/>
    <property type="match status" value="1"/>
</dbReference>
<dbReference type="GO" id="GO:0003727">
    <property type="term" value="F:single-stranded RNA binding"/>
    <property type="evidence" value="ECO:0007669"/>
    <property type="project" value="TreeGrafter"/>
</dbReference>
<feature type="binding site" evidence="6">
    <location>
        <position position="47"/>
    </location>
    <ligand>
        <name>Mg(2+)</name>
        <dbReference type="ChEBI" id="CHEBI:18420"/>
    </ligand>
</feature>
<dbReference type="NCBIfam" id="NF008629">
    <property type="entry name" value="PRK11617.1"/>
    <property type="match status" value="1"/>
</dbReference>
<proteinExistence type="inferred from homology"/>
<comment type="cofactor">
    <cofactor evidence="6">
        <name>Mg(2+)</name>
        <dbReference type="ChEBI" id="CHEBI:18420"/>
    </cofactor>
</comment>
<keyword evidence="2 6" id="KW-0963">Cytoplasm</keyword>
<organism evidence="7 8">
    <name type="scientific">Dyadobacter psychrophilus</name>
    <dbReference type="NCBI Taxonomy" id="651661"/>
    <lineage>
        <taxon>Bacteria</taxon>
        <taxon>Pseudomonadati</taxon>
        <taxon>Bacteroidota</taxon>
        <taxon>Cytophagia</taxon>
        <taxon>Cytophagales</taxon>
        <taxon>Spirosomataceae</taxon>
        <taxon>Dyadobacter</taxon>
    </lineage>
</organism>
<dbReference type="GO" id="GO:0006281">
    <property type="term" value="P:DNA repair"/>
    <property type="evidence" value="ECO:0007669"/>
    <property type="project" value="UniProtKB-UniRule"/>
</dbReference>
<keyword evidence="6" id="KW-0227">DNA damage</keyword>
<feature type="binding site" evidence="6">
    <location>
        <position position="115"/>
    </location>
    <ligand>
        <name>Mg(2+)</name>
        <dbReference type="ChEBI" id="CHEBI:18420"/>
    </ligand>
</feature>
<dbReference type="OrthoDB" id="9790916at2"/>
<dbReference type="InterPro" id="IPR007581">
    <property type="entry name" value="Endonuclease-V"/>
</dbReference>
<dbReference type="Gene3D" id="3.30.2170.10">
    <property type="entry name" value="archaeoglobus fulgidus dsm 4304 superfamily"/>
    <property type="match status" value="1"/>
</dbReference>
<dbReference type="HAMAP" id="MF_00801">
    <property type="entry name" value="Endonuclease_5"/>
    <property type="match status" value="1"/>
</dbReference>
<evidence type="ECO:0000313" key="8">
    <source>
        <dbReference type="Proteomes" id="UP000190897"/>
    </source>
</evidence>
<dbReference type="GO" id="GO:0005737">
    <property type="term" value="C:cytoplasm"/>
    <property type="evidence" value="ECO:0007669"/>
    <property type="project" value="UniProtKB-SubCell"/>
</dbReference>
<keyword evidence="3 6" id="KW-0540">Nuclease</keyword>
<dbReference type="GO" id="GO:0016891">
    <property type="term" value="F:RNA endonuclease activity producing 5'-phosphomonoesters, hydrolytic mechanism"/>
    <property type="evidence" value="ECO:0007669"/>
    <property type="project" value="TreeGrafter"/>
</dbReference>
<evidence type="ECO:0000256" key="5">
    <source>
        <dbReference type="ARBA" id="ARBA00022801"/>
    </source>
</evidence>
<sequence>MNNIIETPESNYGQLTIAEATLIQEKLRTQVRLTPMEGEIKTIAGADISLDLNSDIVYAGMVVLSYPDLKPIACSLVQTTNIFPYVPGYLAFREIPALLKVYEQIPVKPDCIMFDGNGILHKRRLGIATHFGVLTDTMTLGCAKKKLAGNYADPGETKGDYTLVTDRGETIGFALRSKLNVKPVFISPGHRMSLKDSMDITMKCLGKHRLPEPTRRAHEFVNRFRIGELKEGFHELEQWSLF</sequence>
<dbReference type="AlphaFoldDB" id="A0A1T5FTH2"/>
<dbReference type="EC" id="3.1.21.7" evidence="6"/>
<comment type="function">
    <text evidence="6">DNA repair enzyme involved in the repair of deaminated bases. Selectively cleaves double-stranded DNA at the second phosphodiester bond 3' to a deoxyinosine leaving behind the intact lesion on the nicked DNA.</text>
</comment>
<keyword evidence="6" id="KW-0479">Metal-binding</keyword>
<comment type="similarity">
    <text evidence="6">Belongs to the endonuclease V family.</text>
</comment>
<keyword evidence="6" id="KW-0460">Magnesium</keyword>
<keyword evidence="6" id="KW-0234">DNA repair</keyword>
<dbReference type="STRING" id="651661.SAMN05660293_03405"/>
<feature type="site" description="Interaction with target DNA" evidence="6">
    <location>
        <position position="85"/>
    </location>
</feature>
<keyword evidence="5 6" id="KW-0378">Hydrolase</keyword>
<evidence type="ECO:0000256" key="2">
    <source>
        <dbReference type="ARBA" id="ARBA00022490"/>
    </source>
</evidence>
<evidence type="ECO:0000256" key="4">
    <source>
        <dbReference type="ARBA" id="ARBA00022759"/>
    </source>
</evidence>
<dbReference type="EMBL" id="FUZA01000004">
    <property type="protein sequence ID" value="SKB99452.1"/>
    <property type="molecule type" value="Genomic_DNA"/>
</dbReference>
<evidence type="ECO:0000313" key="7">
    <source>
        <dbReference type="EMBL" id="SKB99452.1"/>
    </source>
</evidence>
<dbReference type="GO" id="GO:0043737">
    <property type="term" value="F:deoxyribonuclease V activity"/>
    <property type="evidence" value="ECO:0007669"/>
    <property type="project" value="UniProtKB-UniRule"/>
</dbReference>
<reference evidence="8" key="1">
    <citation type="submission" date="2017-02" db="EMBL/GenBank/DDBJ databases">
        <authorList>
            <person name="Varghese N."/>
            <person name="Submissions S."/>
        </authorList>
    </citation>
    <scope>NUCLEOTIDE SEQUENCE [LARGE SCALE GENOMIC DNA]</scope>
    <source>
        <strain evidence="8">DSM 22270</strain>
    </source>
</reference>
<name>A0A1T5FTH2_9BACT</name>
<dbReference type="CDD" id="cd06559">
    <property type="entry name" value="Endonuclease_V"/>
    <property type="match status" value="1"/>
</dbReference>
<protein>
    <recommendedName>
        <fullName evidence="6">Endonuclease V</fullName>
        <ecNumber evidence="6">3.1.21.7</ecNumber>
    </recommendedName>
    <alternativeName>
        <fullName evidence="6">Deoxyinosine 3'endonuclease</fullName>
    </alternativeName>
    <alternativeName>
        <fullName evidence="6">Deoxyribonuclease V</fullName>
        <shortName evidence="6">DNase V</shortName>
    </alternativeName>
</protein>
<comment type="catalytic activity">
    <reaction evidence="6">
        <text>Endonucleolytic cleavage at apurinic or apyrimidinic sites to products with a 5'-phosphate.</text>
        <dbReference type="EC" id="3.1.21.7"/>
    </reaction>
</comment>
<dbReference type="PANTHER" id="PTHR28511:SF1">
    <property type="entry name" value="ENDONUCLEASE V"/>
    <property type="match status" value="1"/>
</dbReference>
<dbReference type="Proteomes" id="UP000190897">
    <property type="component" value="Unassembled WGS sequence"/>
</dbReference>
<dbReference type="PANTHER" id="PTHR28511">
    <property type="entry name" value="ENDONUCLEASE V"/>
    <property type="match status" value="1"/>
</dbReference>
<evidence type="ECO:0000256" key="6">
    <source>
        <dbReference type="HAMAP-Rule" id="MF_00801"/>
    </source>
</evidence>
<dbReference type="GO" id="GO:0000287">
    <property type="term" value="F:magnesium ion binding"/>
    <property type="evidence" value="ECO:0007669"/>
    <property type="project" value="UniProtKB-UniRule"/>
</dbReference>
<accession>A0A1T5FTH2</accession>
<dbReference type="RefSeq" id="WP_082215922.1">
    <property type="nucleotide sequence ID" value="NZ_FUZA01000004.1"/>
</dbReference>
<keyword evidence="8" id="KW-1185">Reference proteome</keyword>
<keyword evidence="4 6" id="KW-0255">Endonuclease</keyword>
<gene>
    <name evidence="6" type="primary">nfi</name>
    <name evidence="7" type="ORF">SAMN05660293_03405</name>
</gene>
<evidence type="ECO:0000256" key="3">
    <source>
        <dbReference type="ARBA" id="ARBA00022722"/>
    </source>
</evidence>
<comment type="subcellular location">
    <subcellularLocation>
        <location evidence="1 6">Cytoplasm</location>
    </subcellularLocation>
</comment>
<evidence type="ECO:0000256" key="1">
    <source>
        <dbReference type="ARBA" id="ARBA00004496"/>
    </source>
</evidence>